<accession>R4KGU0</accession>
<reference evidence="7 8" key="1">
    <citation type="submission" date="2012-01" db="EMBL/GenBank/DDBJ databases">
        <title>Complete sequence of chromosome of Clostridium pasteurianum BC1.</title>
        <authorList>
            <consortium name="US DOE Joint Genome Institute"/>
            <person name="Lucas S."/>
            <person name="Han J."/>
            <person name="Lapidus A."/>
            <person name="Cheng J.-F."/>
            <person name="Goodwin L."/>
            <person name="Pitluck S."/>
            <person name="Peters L."/>
            <person name="Mikhailova N."/>
            <person name="Teshima H."/>
            <person name="Detter J.C."/>
            <person name="Han C."/>
            <person name="Tapia R."/>
            <person name="Land M."/>
            <person name="Hauser L."/>
            <person name="Kyrpides N."/>
            <person name="Ivanova N."/>
            <person name="Pagani I."/>
            <person name="Dunn J."/>
            <person name="Taghavi S."/>
            <person name="Francis A."/>
            <person name="van der Lelie D."/>
            <person name="Woyke T."/>
        </authorList>
    </citation>
    <scope>NUCLEOTIDE SEQUENCE [LARGE SCALE GENOMIC DNA]</scope>
    <source>
        <strain evidence="7 8">BC1</strain>
    </source>
</reference>
<dbReference type="HOGENOM" id="CLU_028367_0_1_9"/>
<dbReference type="AlphaFoldDB" id="R4KGU0"/>
<dbReference type="PATRIC" id="fig|86416.3.peg.4083"/>
<dbReference type="GO" id="GO:0009247">
    <property type="term" value="P:glycolipid biosynthetic process"/>
    <property type="evidence" value="ECO:0007669"/>
    <property type="project" value="InterPro"/>
</dbReference>
<feature type="domain" description="Diacylglycerol glucosyltransferase N-terminal" evidence="6">
    <location>
        <begin position="15"/>
        <end position="171"/>
    </location>
</feature>
<organism evidence="7 8">
    <name type="scientific">Clostridium pasteurianum BC1</name>
    <dbReference type="NCBI Taxonomy" id="86416"/>
    <lineage>
        <taxon>Bacteria</taxon>
        <taxon>Bacillati</taxon>
        <taxon>Bacillota</taxon>
        <taxon>Clostridia</taxon>
        <taxon>Eubacteriales</taxon>
        <taxon>Clostridiaceae</taxon>
        <taxon>Clostridium</taxon>
    </lineage>
</organism>
<dbReference type="InterPro" id="IPR009695">
    <property type="entry name" value="Diacylglyc_glucosyltr_N"/>
</dbReference>
<dbReference type="KEGG" id="cpas:Clopa_4085"/>
<keyword evidence="8" id="KW-1185">Reference proteome</keyword>
<comment type="subcellular location">
    <subcellularLocation>
        <location evidence="1">Membrane</location>
    </subcellularLocation>
</comment>
<evidence type="ECO:0000256" key="1">
    <source>
        <dbReference type="ARBA" id="ARBA00004370"/>
    </source>
</evidence>
<feature type="domain" description="Glycosyl transferase family 28 C-terminal" evidence="5">
    <location>
        <begin position="224"/>
        <end position="338"/>
    </location>
</feature>
<protein>
    <submittedName>
        <fullName evidence="7">UDP-N-acetylglucosamine:LPS N-acetylglucosamine transferase</fullName>
    </submittedName>
</protein>
<dbReference type="OrthoDB" id="9815663at2"/>
<dbReference type="Gene3D" id="3.40.50.2000">
    <property type="entry name" value="Glycogen Phosphorylase B"/>
    <property type="match status" value="1"/>
</dbReference>
<evidence type="ECO:0000313" key="8">
    <source>
        <dbReference type="Proteomes" id="UP000013523"/>
    </source>
</evidence>
<dbReference type="InterPro" id="IPR007235">
    <property type="entry name" value="Glyco_trans_28_C"/>
</dbReference>
<dbReference type="PANTHER" id="PTHR43025:SF3">
    <property type="entry name" value="MONOGALACTOSYLDIACYLGLYCEROL SYNTHASE 1, CHLOROPLASTIC"/>
    <property type="match status" value="1"/>
</dbReference>
<evidence type="ECO:0000259" key="6">
    <source>
        <dbReference type="Pfam" id="PF06925"/>
    </source>
</evidence>
<evidence type="ECO:0000259" key="5">
    <source>
        <dbReference type="Pfam" id="PF04101"/>
    </source>
</evidence>
<evidence type="ECO:0000256" key="3">
    <source>
        <dbReference type="ARBA" id="ARBA00022676"/>
    </source>
</evidence>
<evidence type="ECO:0000256" key="4">
    <source>
        <dbReference type="ARBA" id="ARBA00022679"/>
    </source>
</evidence>
<dbReference type="EMBL" id="CP003261">
    <property type="protein sequence ID" value="AGK98825.1"/>
    <property type="molecule type" value="Genomic_DNA"/>
</dbReference>
<dbReference type="GO" id="GO:0016020">
    <property type="term" value="C:membrane"/>
    <property type="evidence" value="ECO:0007669"/>
    <property type="project" value="UniProtKB-SubCell"/>
</dbReference>
<dbReference type="Pfam" id="PF06925">
    <property type="entry name" value="MGDG_synth"/>
    <property type="match status" value="1"/>
</dbReference>
<dbReference type="PANTHER" id="PTHR43025">
    <property type="entry name" value="MONOGALACTOSYLDIACYLGLYCEROL SYNTHASE"/>
    <property type="match status" value="1"/>
</dbReference>
<keyword evidence="4 7" id="KW-0808">Transferase</keyword>
<dbReference type="RefSeq" id="WP_015617100.1">
    <property type="nucleotide sequence ID" value="NC_021182.1"/>
</dbReference>
<name>R4KGU0_CLOPA</name>
<proteinExistence type="inferred from homology"/>
<dbReference type="STRING" id="86416.Clopa_4085"/>
<sequence>MNILIISSNNTGCGHKSIAEALMEQFKEIPNVNAKVIEGFDTNGILLNTVSKSYGFFTRRARVLWKAVWNISLKKPELLTKLTERTMEKRFLKILDEEKPDLILSIHPNFNAPVLNILYKNEYNIPFITLIADLISITPLWVDRRADYIISPTKEAKERCIKFGAYASRVTIDKFPVRSRFYNDNVRKNPIINDDPKNALNFLLMSGGEGVGNLGSIAEILLENFNCNVKIVAGKNSVLKNKLENKYSEKYGNRLDVYGYVNNVNKLMEEVDILITRGSPNVLMEAVASNLPIIITGELLGQEEENSYYIEEKRLGIVCKDYRNLNDSVQRLLSENGKMLKEIMESQRKYRDPEATRKTVDFIVKVVSDFKLHEELDDINVQLERLV</sequence>
<dbReference type="Proteomes" id="UP000013523">
    <property type="component" value="Chromosome"/>
</dbReference>
<dbReference type="Pfam" id="PF04101">
    <property type="entry name" value="Glyco_tran_28_C"/>
    <property type="match status" value="1"/>
</dbReference>
<gene>
    <name evidence="7" type="ORF">Clopa_4085</name>
</gene>
<comment type="similarity">
    <text evidence="2">Belongs to the glycosyltransferase 28 family.</text>
</comment>
<evidence type="ECO:0000313" key="7">
    <source>
        <dbReference type="EMBL" id="AGK98825.1"/>
    </source>
</evidence>
<dbReference type="SUPFAM" id="SSF53756">
    <property type="entry name" value="UDP-Glycosyltransferase/glycogen phosphorylase"/>
    <property type="match status" value="1"/>
</dbReference>
<dbReference type="eggNOG" id="COG0707">
    <property type="taxonomic scope" value="Bacteria"/>
</dbReference>
<dbReference type="InterPro" id="IPR050519">
    <property type="entry name" value="Glycosyltransf_28_UgtP"/>
</dbReference>
<keyword evidence="3" id="KW-0328">Glycosyltransferase</keyword>
<evidence type="ECO:0000256" key="2">
    <source>
        <dbReference type="ARBA" id="ARBA00006962"/>
    </source>
</evidence>
<dbReference type="GO" id="GO:0016758">
    <property type="term" value="F:hexosyltransferase activity"/>
    <property type="evidence" value="ECO:0007669"/>
    <property type="project" value="InterPro"/>
</dbReference>